<dbReference type="AlphaFoldDB" id="A0A7C9K6M8"/>
<organism evidence="1 2">
    <name type="scientific">Vreelandella alkaliphila</name>
    <dbReference type="NCBI Taxonomy" id="272774"/>
    <lineage>
        <taxon>Bacteria</taxon>
        <taxon>Pseudomonadati</taxon>
        <taxon>Pseudomonadota</taxon>
        <taxon>Gammaproteobacteria</taxon>
        <taxon>Oceanospirillales</taxon>
        <taxon>Halomonadaceae</taxon>
        <taxon>Vreelandella</taxon>
    </lineage>
</organism>
<sequence length="55" mass="6121">MNDQLLLNNPLKVIAAGDHRHALKMLSNRFDSYRCAGIVAQRALVARLSDTRQAS</sequence>
<reference evidence="1 2" key="1">
    <citation type="submission" date="2020-01" db="EMBL/GenBank/DDBJ databases">
        <title>Whole genome sequencing of Halomonas alkaliphila strain LS44.</title>
        <authorList>
            <person name="Kumar S."/>
            <person name="Paul D."/>
            <person name="Shouche Y."/>
            <person name="Suryavanshi M.V."/>
        </authorList>
    </citation>
    <scope>NUCLEOTIDE SEQUENCE [LARGE SCALE GENOMIC DNA]</scope>
    <source>
        <strain evidence="1 2">LS44</strain>
    </source>
</reference>
<comment type="caution">
    <text evidence="1">The sequence shown here is derived from an EMBL/GenBank/DDBJ whole genome shotgun (WGS) entry which is preliminary data.</text>
</comment>
<evidence type="ECO:0000313" key="2">
    <source>
        <dbReference type="Proteomes" id="UP000480312"/>
    </source>
</evidence>
<gene>
    <name evidence="1" type="ORF">GPL32_08860</name>
</gene>
<dbReference type="RefSeq" id="WP_162218511.1">
    <property type="nucleotide sequence ID" value="NZ_CP024811.1"/>
</dbReference>
<name>A0A7C9K6M8_9GAMM</name>
<proteinExistence type="predicted"/>
<evidence type="ECO:0000313" key="1">
    <source>
        <dbReference type="EMBL" id="NDL70619.1"/>
    </source>
</evidence>
<dbReference type="Proteomes" id="UP000480312">
    <property type="component" value="Unassembled WGS sequence"/>
</dbReference>
<dbReference type="EMBL" id="JAAEHK010000010">
    <property type="protein sequence ID" value="NDL70619.1"/>
    <property type="molecule type" value="Genomic_DNA"/>
</dbReference>
<accession>A0A7C9K6M8</accession>
<protein>
    <submittedName>
        <fullName evidence="1">Uncharacterized protein</fullName>
    </submittedName>
</protein>